<dbReference type="Pfam" id="PF08878">
    <property type="entry name" value="HamA"/>
    <property type="match status" value="1"/>
</dbReference>
<comment type="caution">
    <text evidence="2">The sequence shown here is derived from an EMBL/GenBank/DDBJ whole genome shotgun (WGS) entry which is preliminary data.</text>
</comment>
<feature type="domain" description="Anti-bacteriophage protein A/HamA C-terminal" evidence="1">
    <location>
        <begin position="13"/>
        <end position="279"/>
    </location>
</feature>
<dbReference type="EMBL" id="VSIJ01000019">
    <property type="protein sequence ID" value="TXX66473.1"/>
    <property type="molecule type" value="Genomic_DNA"/>
</dbReference>
<organism evidence="2 3">
    <name type="scientific">Vibrio cholerae</name>
    <dbReference type="NCBI Taxonomy" id="666"/>
    <lineage>
        <taxon>Bacteria</taxon>
        <taxon>Pseudomonadati</taxon>
        <taxon>Pseudomonadota</taxon>
        <taxon>Gammaproteobacteria</taxon>
        <taxon>Vibrionales</taxon>
        <taxon>Vibrionaceae</taxon>
        <taxon>Vibrio</taxon>
    </lineage>
</organism>
<sequence length="287" mass="33489">MKNLYKRFSKLIFRFDDAENLEGVDKHPYHLNYERGQYRESDLVKIIRGALPKFALTPEEYKKLVDDDDLDEIYRLAFSRISQAKKNMKGDYGELLLFLILKSFYGADKLVTKVKLRSSVKDQIKGFDCAHFGIDELGNVSLWLGEVKFYKSFSNAVTDIVEEIHQHVTDDYLKNEFSILCPNIEYNNNVEIPEEIIDYLDGTVTLDDVKIVIPALVTYESALLKKHSEVDEDFKEAIKKQFEDKFRIINTKEIKIPKNVEVFFILLPLNDVTSIKTKLETFEEVYK</sequence>
<name>A0ABD7SPC9_VIBCL</name>
<proteinExistence type="predicted"/>
<evidence type="ECO:0000313" key="3">
    <source>
        <dbReference type="Proteomes" id="UP000323819"/>
    </source>
</evidence>
<dbReference type="Proteomes" id="UP000323819">
    <property type="component" value="Unassembled WGS sequence"/>
</dbReference>
<dbReference type="RefSeq" id="WP_148521769.1">
    <property type="nucleotide sequence ID" value="NZ_CP184804.1"/>
</dbReference>
<evidence type="ECO:0000259" key="1">
    <source>
        <dbReference type="Pfam" id="PF08878"/>
    </source>
</evidence>
<dbReference type="InterPro" id="IPR014976">
    <property type="entry name" value="AbpA_HamA_C"/>
</dbReference>
<accession>A0ABD7SPC9</accession>
<gene>
    <name evidence="2" type="ORF">FXF03_06175</name>
</gene>
<reference evidence="2 3" key="1">
    <citation type="submission" date="2019-06" db="EMBL/GenBank/DDBJ databases">
        <title>Vibrio cholerae phylogeny based on whole-genome sequencing reveals genetic diversity and population strucutre.</title>
        <authorList>
            <person name="Zhiqiu Y."/>
            <person name="Bin L."/>
            <person name="Lingyan J."/>
        </authorList>
    </citation>
    <scope>NUCLEOTIDE SEQUENCE [LARGE SCALE GENOMIC DNA]</scope>
    <source>
        <strain evidence="2 3">N2814</strain>
    </source>
</reference>
<evidence type="ECO:0000313" key="2">
    <source>
        <dbReference type="EMBL" id="TXX66473.1"/>
    </source>
</evidence>
<dbReference type="AlphaFoldDB" id="A0ABD7SPC9"/>
<protein>
    <submittedName>
        <fullName evidence="2">DUF1837 domain-containing protein</fullName>
    </submittedName>
</protein>